<gene>
    <name evidence="1" type="ORF">WN51_01765</name>
</gene>
<evidence type="ECO:0000313" key="2">
    <source>
        <dbReference type="Proteomes" id="UP000053105"/>
    </source>
</evidence>
<accession>A0A0M8ZZX2</accession>
<reference evidence="1 2" key="1">
    <citation type="submission" date="2015-07" db="EMBL/GenBank/DDBJ databases">
        <title>The genome of Melipona quadrifasciata.</title>
        <authorList>
            <person name="Pan H."/>
            <person name="Kapheim K."/>
        </authorList>
    </citation>
    <scope>NUCLEOTIDE SEQUENCE [LARGE SCALE GENOMIC DNA]</scope>
    <source>
        <strain evidence="1">0111107301</strain>
        <tissue evidence="1">Whole body</tissue>
    </source>
</reference>
<dbReference type="AlphaFoldDB" id="A0A0M8ZZX2"/>
<protein>
    <submittedName>
        <fullName evidence="1">Uncharacterized protein</fullName>
    </submittedName>
</protein>
<sequence length="59" mass="7062">MDSGSRRDRFQHMRFWVERWTNESEVEYLSALNLLRVFAAVCLIEVSSCGRVTHYHRSE</sequence>
<name>A0A0M8ZZX2_9HYME</name>
<keyword evidence="2" id="KW-1185">Reference proteome</keyword>
<proteinExistence type="predicted"/>
<dbReference type="EMBL" id="KQ435804">
    <property type="protein sequence ID" value="KOX73043.1"/>
    <property type="molecule type" value="Genomic_DNA"/>
</dbReference>
<evidence type="ECO:0000313" key="1">
    <source>
        <dbReference type="EMBL" id="KOX73043.1"/>
    </source>
</evidence>
<dbReference type="Proteomes" id="UP000053105">
    <property type="component" value="Unassembled WGS sequence"/>
</dbReference>
<organism evidence="1 2">
    <name type="scientific">Melipona quadrifasciata</name>
    <dbReference type="NCBI Taxonomy" id="166423"/>
    <lineage>
        <taxon>Eukaryota</taxon>
        <taxon>Metazoa</taxon>
        <taxon>Ecdysozoa</taxon>
        <taxon>Arthropoda</taxon>
        <taxon>Hexapoda</taxon>
        <taxon>Insecta</taxon>
        <taxon>Pterygota</taxon>
        <taxon>Neoptera</taxon>
        <taxon>Endopterygota</taxon>
        <taxon>Hymenoptera</taxon>
        <taxon>Apocrita</taxon>
        <taxon>Aculeata</taxon>
        <taxon>Apoidea</taxon>
        <taxon>Anthophila</taxon>
        <taxon>Apidae</taxon>
        <taxon>Melipona</taxon>
    </lineage>
</organism>